<proteinExistence type="inferred from homology"/>
<keyword evidence="13" id="KW-1185">Reference proteome</keyword>
<evidence type="ECO:0000313" key="13">
    <source>
        <dbReference type="Proteomes" id="UP001186452"/>
    </source>
</evidence>
<evidence type="ECO:0000256" key="10">
    <source>
        <dbReference type="SAM" id="MobiDB-lite"/>
    </source>
</evidence>
<dbReference type="InterPro" id="IPR018035">
    <property type="entry name" value="Flagellar_FliH/T3SS_HrpE"/>
</dbReference>
<reference evidence="12 13" key="1">
    <citation type="submission" date="2023-10" db="EMBL/GenBank/DDBJ databases">
        <title>Marine bacteria isolated from horseshoe crab.</title>
        <authorList>
            <person name="Cheng T.H."/>
        </authorList>
    </citation>
    <scope>NUCLEOTIDE SEQUENCE [LARGE SCALE GENOMIC DNA]</scope>
    <source>
        <strain evidence="12 13">HSC6</strain>
    </source>
</reference>
<evidence type="ECO:0000256" key="5">
    <source>
        <dbReference type="ARBA" id="ARBA00022448"/>
    </source>
</evidence>
<evidence type="ECO:0000256" key="7">
    <source>
        <dbReference type="ARBA" id="ARBA00022795"/>
    </source>
</evidence>
<keyword evidence="5" id="KW-0813">Transport</keyword>
<comment type="caution">
    <text evidence="12">The sequence shown here is derived from an EMBL/GenBank/DDBJ whole genome shotgun (WGS) entry which is preliminary data.</text>
</comment>
<sequence length="352" mass="38358">MFRRNKVMRLQPSQFRSHRFPPLVDPTSLAQASPVMVTQPGNALAGESGLGDDSLFGDDFASEFGPGDFGADDFGAGELGFDNLAMDDFGLDEISEDARLMAGVEGDSLLDAAAAPSGQPEDFQAQFNQGFQQGMTRGHEEGVKQGIEQGQQQGFEQGQAQGREQGFRQGVEEGKAQFIQATAPFAHLHRQTAELFSEHERRQREQVCELVQKVAQQVIRCELALQPQQILALVDETLESLPGEPLGLKVKMAKEEFTHLEKVASEKIAEWNIVCDDTLRQGECRVMTKNAEADAGCEQRLDTCMSAVKGHLLDEQVVIEGTAEQNQAEADHSAADHAKSGQETDGAVRQAS</sequence>
<evidence type="ECO:0000256" key="1">
    <source>
        <dbReference type="ARBA" id="ARBA00003041"/>
    </source>
</evidence>
<evidence type="ECO:0000256" key="4">
    <source>
        <dbReference type="ARBA" id="ARBA00016507"/>
    </source>
</evidence>
<comment type="subcellular location">
    <subcellularLocation>
        <location evidence="2">Cytoplasm</location>
    </subcellularLocation>
</comment>
<feature type="region of interest" description="Disordered" evidence="10">
    <location>
        <begin position="325"/>
        <end position="352"/>
    </location>
</feature>
<dbReference type="PANTHER" id="PTHR34982">
    <property type="entry name" value="YOP PROTEINS TRANSLOCATION PROTEIN L"/>
    <property type="match status" value="1"/>
</dbReference>
<dbReference type="EMBL" id="JAWJZI010000007">
    <property type="protein sequence ID" value="MDV5170791.1"/>
    <property type="molecule type" value="Genomic_DNA"/>
</dbReference>
<accession>A0ABU3ZKY7</accession>
<keyword evidence="12" id="KW-0966">Cell projection</keyword>
<keyword evidence="7" id="KW-1005">Bacterial flagellum biogenesis</keyword>
<dbReference type="PRINTS" id="PR01003">
    <property type="entry name" value="FLGFLIH"/>
</dbReference>
<evidence type="ECO:0000256" key="8">
    <source>
        <dbReference type="ARBA" id="ARBA00022927"/>
    </source>
</evidence>
<organism evidence="12 13">
    <name type="scientific">Photobacterium rosenbergii</name>
    <dbReference type="NCBI Taxonomy" id="294936"/>
    <lineage>
        <taxon>Bacteria</taxon>
        <taxon>Pseudomonadati</taxon>
        <taxon>Pseudomonadota</taxon>
        <taxon>Gammaproteobacteria</taxon>
        <taxon>Vibrionales</taxon>
        <taxon>Vibrionaceae</taxon>
        <taxon>Photobacterium</taxon>
    </lineage>
</organism>
<dbReference type="Pfam" id="PF02108">
    <property type="entry name" value="FliH"/>
    <property type="match status" value="1"/>
</dbReference>
<dbReference type="InterPro" id="IPR000563">
    <property type="entry name" value="Flag_FliH"/>
</dbReference>
<evidence type="ECO:0000256" key="6">
    <source>
        <dbReference type="ARBA" id="ARBA00022490"/>
    </source>
</evidence>
<name>A0ABU3ZKY7_9GAMM</name>
<evidence type="ECO:0000256" key="9">
    <source>
        <dbReference type="ARBA" id="ARBA00023225"/>
    </source>
</evidence>
<comment type="similarity">
    <text evidence="3">Belongs to the FliH family.</text>
</comment>
<dbReference type="RefSeq" id="WP_317523603.1">
    <property type="nucleotide sequence ID" value="NZ_JAWJZI010000007.1"/>
</dbReference>
<keyword evidence="6" id="KW-0963">Cytoplasm</keyword>
<protein>
    <recommendedName>
        <fullName evidence="4">Flagellar assembly protein FliH</fullName>
    </recommendedName>
</protein>
<feature type="compositionally biased region" description="Basic and acidic residues" evidence="10">
    <location>
        <begin position="329"/>
        <end position="342"/>
    </location>
</feature>
<comment type="function">
    <text evidence="1">Needed for flagellar regrowth and assembly.</text>
</comment>
<keyword evidence="12" id="KW-0969">Cilium</keyword>
<keyword evidence="12" id="KW-0282">Flagellum</keyword>
<evidence type="ECO:0000313" key="12">
    <source>
        <dbReference type="EMBL" id="MDV5170791.1"/>
    </source>
</evidence>
<dbReference type="PANTHER" id="PTHR34982:SF1">
    <property type="entry name" value="FLAGELLAR ASSEMBLY PROTEIN FLIH"/>
    <property type="match status" value="1"/>
</dbReference>
<keyword evidence="9" id="KW-1006">Bacterial flagellum protein export</keyword>
<keyword evidence="8" id="KW-0653">Protein transport</keyword>
<dbReference type="Proteomes" id="UP001186452">
    <property type="component" value="Unassembled WGS sequence"/>
</dbReference>
<feature type="domain" description="Flagellar assembly protein FliH/Type III secretion system HrpE" evidence="11">
    <location>
        <begin position="182"/>
        <end position="303"/>
    </location>
</feature>
<evidence type="ECO:0000259" key="11">
    <source>
        <dbReference type="Pfam" id="PF02108"/>
    </source>
</evidence>
<gene>
    <name evidence="12" type="primary">fliH</name>
    <name evidence="12" type="ORF">R2X38_17450</name>
</gene>
<evidence type="ECO:0000256" key="3">
    <source>
        <dbReference type="ARBA" id="ARBA00006602"/>
    </source>
</evidence>
<evidence type="ECO:0000256" key="2">
    <source>
        <dbReference type="ARBA" id="ARBA00004496"/>
    </source>
</evidence>
<dbReference type="InterPro" id="IPR051472">
    <property type="entry name" value="T3SS_Stator/FliH"/>
</dbReference>
<dbReference type="NCBIfam" id="NF009925">
    <property type="entry name" value="PRK13386.1"/>
    <property type="match status" value="1"/>
</dbReference>